<dbReference type="InterPro" id="IPR010697">
    <property type="entry name" value="YspA"/>
</dbReference>
<dbReference type="PANTHER" id="PTHR38440">
    <property type="entry name" value="UPF0398 PROTEIN YPSA"/>
    <property type="match status" value="1"/>
</dbReference>
<dbReference type="EMBL" id="JACOQI010000003">
    <property type="protein sequence ID" value="MBC5769720.1"/>
    <property type="molecule type" value="Genomic_DNA"/>
</dbReference>
<reference evidence="1" key="1">
    <citation type="submission" date="2020-08" db="EMBL/GenBank/DDBJ databases">
        <title>Genome public.</title>
        <authorList>
            <person name="Liu C."/>
            <person name="Sun Q."/>
        </authorList>
    </citation>
    <scope>NUCLEOTIDE SEQUENCE</scope>
    <source>
        <strain evidence="1">BX15</strain>
    </source>
</reference>
<dbReference type="Proteomes" id="UP000620327">
    <property type="component" value="Unassembled WGS sequence"/>
</dbReference>
<dbReference type="SUPFAM" id="SSF102405">
    <property type="entry name" value="MCP/YpsA-like"/>
    <property type="match status" value="1"/>
</dbReference>
<dbReference type="RefSeq" id="WP_187014062.1">
    <property type="nucleotide sequence ID" value="NZ_JACOQI010000003.1"/>
</dbReference>
<accession>A0A923MGN0</accession>
<comment type="caution">
    <text evidence="1">The sequence shown here is derived from an EMBL/GenBank/DDBJ whole genome shotgun (WGS) entry which is preliminary data.</text>
</comment>
<evidence type="ECO:0000313" key="1">
    <source>
        <dbReference type="EMBL" id="MBC5769720.1"/>
    </source>
</evidence>
<organism evidence="1 2">
    <name type="scientific">Dysosmobacter segnis</name>
    <dbReference type="NCBI Taxonomy" id="2763042"/>
    <lineage>
        <taxon>Bacteria</taxon>
        <taxon>Bacillati</taxon>
        <taxon>Bacillota</taxon>
        <taxon>Clostridia</taxon>
        <taxon>Eubacteriales</taxon>
        <taxon>Oscillospiraceae</taxon>
        <taxon>Dysosmobacter</taxon>
    </lineage>
</organism>
<dbReference type="Gene3D" id="3.40.50.450">
    <property type="match status" value="1"/>
</dbReference>
<protein>
    <submittedName>
        <fullName evidence="1">DUF1273 family protein</fullName>
    </submittedName>
</protein>
<sequence length="169" mass="19362">MPARQESCCFTGHRPAKLPWGYNERDPRCVRLKERIADAVLLAYQEGYRHFLCGMAQGCDLYFCEAVLALRERYPEVTVEAAIPCPTQADAWPEAERDRYRELVARCDMETMVSDTYSSTCMQRRDRYMVDHAMLLIAAFDGTAGGTRYTVEYALRRGIEIVDVSIPTE</sequence>
<dbReference type="AlphaFoldDB" id="A0A923MGN0"/>
<gene>
    <name evidence="1" type="ORF">H8Z83_05195</name>
</gene>
<dbReference type="PANTHER" id="PTHR38440:SF1">
    <property type="entry name" value="UPF0398 PROTEIN SPR0331"/>
    <property type="match status" value="1"/>
</dbReference>
<evidence type="ECO:0000313" key="2">
    <source>
        <dbReference type="Proteomes" id="UP000620327"/>
    </source>
</evidence>
<dbReference type="Pfam" id="PF06908">
    <property type="entry name" value="YpsA"/>
    <property type="match status" value="1"/>
</dbReference>
<keyword evidence="2" id="KW-1185">Reference proteome</keyword>
<proteinExistence type="predicted"/>
<name>A0A923MGN0_9FIRM</name>